<organism evidence="2 3">
    <name type="scientific">Palleronia marisminoris</name>
    <dbReference type="NCBI Taxonomy" id="315423"/>
    <lineage>
        <taxon>Bacteria</taxon>
        <taxon>Pseudomonadati</taxon>
        <taxon>Pseudomonadota</taxon>
        <taxon>Alphaproteobacteria</taxon>
        <taxon>Rhodobacterales</taxon>
        <taxon>Roseobacteraceae</taxon>
        <taxon>Palleronia</taxon>
    </lineage>
</organism>
<dbReference type="InterPro" id="IPR003646">
    <property type="entry name" value="SH3-like_bac-type"/>
</dbReference>
<dbReference type="SMART" id="SM00287">
    <property type="entry name" value="SH3b"/>
    <property type="match status" value="1"/>
</dbReference>
<dbReference type="Gene3D" id="2.30.30.40">
    <property type="entry name" value="SH3 Domains"/>
    <property type="match status" value="1"/>
</dbReference>
<gene>
    <name evidence="2" type="ORF">PAM7066_03708</name>
</gene>
<sequence length="159" mass="16889">MLRLTCILLAGIGITLTVAGRDLDTPAGGTDVVVARSDTDILDPGRIPLMDEAGAIERALEATRSFDPVQSAEASATATDARPASAEQLETEVAAQAVVNANRVNLRAGPSTSNQVLDQVVLGQKVQVLDRADNGWTQVRVVDTGREAYIFDRFLNLES</sequence>
<feature type="domain" description="SH3b" evidence="1">
    <location>
        <begin position="94"/>
        <end position="159"/>
    </location>
</feature>
<accession>A0A1Y5TTN3</accession>
<dbReference type="STRING" id="315423.SAMN04488020_1227"/>
<evidence type="ECO:0000313" key="2">
    <source>
        <dbReference type="EMBL" id="SLN72032.1"/>
    </source>
</evidence>
<evidence type="ECO:0000259" key="1">
    <source>
        <dbReference type="PROSITE" id="PS51781"/>
    </source>
</evidence>
<dbReference type="EMBL" id="FWFV01000022">
    <property type="protein sequence ID" value="SLN72032.1"/>
    <property type="molecule type" value="Genomic_DNA"/>
</dbReference>
<dbReference type="RefSeq" id="WP_175484737.1">
    <property type="nucleotide sequence ID" value="NZ_FOPF01000022.1"/>
</dbReference>
<proteinExistence type="predicted"/>
<dbReference type="AlphaFoldDB" id="A0A1Y5TTN3"/>
<dbReference type="Proteomes" id="UP000193870">
    <property type="component" value="Unassembled WGS sequence"/>
</dbReference>
<dbReference type="Pfam" id="PF08239">
    <property type="entry name" value="SH3_3"/>
    <property type="match status" value="1"/>
</dbReference>
<reference evidence="2 3" key="1">
    <citation type="submission" date="2017-03" db="EMBL/GenBank/DDBJ databases">
        <authorList>
            <person name="Afonso C.L."/>
            <person name="Miller P.J."/>
            <person name="Scott M.A."/>
            <person name="Spackman E."/>
            <person name="Goraichik I."/>
            <person name="Dimitrov K.M."/>
            <person name="Suarez D.L."/>
            <person name="Swayne D.E."/>
        </authorList>
    </citation>
    <scope>NUCLEOTIDE SEQUENCE [LARGE SCALE GENOMIC DNA]</scope>
    <source>
        <strain evidence="2 3">CECT 7066</strain>
    </source>
</reference>
<keyword evidence="3" id="KW-1185">Reference proteome</keyword>
<protein>
    <submittedName>
        <fullName evidence="2">Bacterial SH3 domain protein</fullName>
    </submittedName>
</protein>
<evidence type="ECO:0000313" key="3">
    <source>
        <dbReference type="Proteomes" id="UP000193870"/>
    </source>
</evidence>
<dbReference type="PROSITE" id="PS51781">
    <property type="entry name" value="SH3B"/>
    <property type="match status" value="1"/>
</dbReference>
<name>A0A1Y5TTN3_9RHOB</name>